<dbReference type="AlphaFoldDB" id="A0A926ZHR4"/>
<feature type="domain" description="Histidine kinase" evidence="12">
    <location>
        <begin position="889"/>
        <end position="1110"/>
    </location>
</feature>
<dbReference type="PROSITE" id="PS50110">
    <property type="entry name" value="RESPONSE_REGULATORY"/>
    <property type="match status" value="2"/>
</dbReference>
<comment type="caution">
    <text evidence="16">The sequence shown here is derived from an EMBL/GenBank/DDBJ whole genome shotgun (WGS) entry which is preliminary data.</text>
</comment>
<evidence type="ECO:0000313" key="16">
    <source>
        <dbReference type="EMBL" id="MBD2183578.1"/>
    </source>
</evidence>
<dbReference type="SUPFAM" id="SSF55874">
    <property type="entry name" value="ATPase domain of HSP90 chaperone/DNA topoisomerase II/histidine kinase"/>
    <property type="match status" value="1"/>
</dbReference>
<dbReference type="CDD" id="cd00156">
    <property type="entry name" value="REC"/>
    <property type="match status" value="1"/>
</dbReference>
<evidence type="ECO:0000259" key="14">
    <source>
        <dbReference type="PROSITE" id="PS50112"/>
    </source>
</evidence>
<dbReference type="CDD" id="cd16922">
    <property type="entry name" value="HATPase_EvgS-ArcB-TorS-like"/>
    <property type="match status" value="1"/>
</dbReference>
<evidence type="ECO:0000256" key="6">
    <source>
        <dbReference type="ARBA" id="ARBA00022777"/>
    </source>
</evidence>
<dbReference type="InterPro" id="IPR036890">
    <property type="entry name" value="HATPase_C_sf"/>
</dbReference>
<gene>
    <name evidence="16" type="ORF">H6G03_21370</name>
</gene>
<feature type="domain" description="Phytochrome chromophore attachment site" evidence="11">
    <location>
        <begin position="691"/>
        <end position="827"/>
    </location>
</feature>
<feature type="modified residue" description="4-aspartylphosphate" evidence="9">
    <location>
        <position position="58"/>
    </location>
</feature>
<dbReference type="InterPro" id="IPR036097">
    <property type="entry name" value="HisK_dim/P_sf"/>
</dbReference>
<sequence>MSERKSVLIIDDAAEDRTAYRRFLEKENTYKYRFIEAELVAEGLSYCQQELPDVILLDFVLPDADGVEFIEQLKLQKNCSQLPIIMLTGQGNEEIAVQAMKSGAQDYLVKGKLTAEVLCRCVRNIIEKFELISTLERQQEQERLIAEISLRIRQSLDIQNVLDRTVVEVRQLLKADRVLVYQFAPDMSGKIVAESVLPQWKSSLNEDIKDTCFEQNKAVEYRLGKKRAIADIYTAGLTDCHIELLEKFEVKANLVVPISIQRQVSEITAGEIPLDSQPLSYLWGLLIAHQCSDTRNWKTWELHFLDRLGVQIAIAIQQASALAQAKFELAERRKAEIALAQLNVELEQRIAQRTAELTLVNKNLIQEIAEHQKTEAALNLQIERLNKLYQLVAALNKGNTLEEIYQIGLEGIQQALKAPCATLMRVGANQIFCHEAYAAQKDSCNKHIAAYFESFFALLNTEKMVLWNCQEQEEITPEMDETEANKKIKASACFPLRYQNNFLGKIVVLYTTNHLFTKDEIRLAKTIATYVATTLTRKQGEIALQRSESRFRRLFESNVVGIGFVSIDGQIIDVNNHFLSMLAYTREDLQAGRLRWDTIAPPEFAEADRYVLEELRSTGSLVPQEKEYLTKDGRRVPVLLGAVQLEDDPNQAIAVVLDISDRKRAEIALQKQYERENLILTITQRIRENLDLETILNTAVEQIHQVLQADRVLVYRVFPNRSGQVIAESISPGLTGILNQTYSEKLFPEYLYESYKNGKIFAISELEKEPYSDCLKDFIKTLQVLSQLCIPIIKQQNLWGLLVVHQCAYVREWETWEKELMKQLAEQLAIAIQQSELYQQVQFELAERERSLAEQRKIKKELEESNKNLALLNSQLARATRLKDEFLANMSHELRTPLNVILGMSEGLLDEVYGSLTDRQRKAIVMLEKSGQHLLDLIQDILDLSKIESGQLELQITRVPIRNLCDSSIAFVRQLAQQKNIKLITEITGDIDEIPVDDRRMRQALINLLTNAVKFTPDRGQVTLEVYTSQTTQTISFKVKDTGIGIAEEDIGKLFQSFVQIDSKLNRQYAGTGLGLALVRRIVEMHGGQVSVVSELGRGSEFTVLLPYQGNLKLDRALSILPRNDSERNSEIIKTGLTAKKSLSPLLLLVEDNEENIETFVNYFQEEGYQFAVARNGLDGFNLTRKLQPQLILMDIQMPQVDGLTAIQMIRNEGINTPIIALTALAMPGDKEKCLSVGANEYLTKPVRLKNLKNLIDKFVYPDVTIE</sequence>
<dbReference type="InterPro" id="IPR003594">
    <property type="entry name" value="HATPase_dom"/>
</dbReference>
<evidence type="ECO:0000313" key="17">
    <source>
        <dbReference type="Proteomes" id="UP000641646"/>
    </source>
</evidence>
<dbReference type="SMART" id="SM00091">
    <property type="entry name" value="PAS"/>
    <property type="match status" value="1"/>
</dbReference>
<dbReference type="PROSITE" id="PS50046">
    <property type="entry name" value="PHYTOCHROME_2"/>
    <property type="match status" value="2"/>
</dbReference>
<dbReference type="Gene3D" id="3.30.565.10">
    <property type="entry name" value="Histidine kinase-like ATPase, C-terminal domain"/>
    <property type="match status" value="1"/>
</dbReference>
<reference evidence="16" key="1">
    <citation type="journal article" date="2015" name="ISME J.">
        <title>Draft Genome Sequence of Streptomyces incarnatus NRRL8089, which Produces the Nucleoside Antibiotic Sinefungin.</title>
        <authorList>
            <person name="Oshima K."/>
            <person name="Hattori M."/>
            <person name="Shimizu H."/>
            <person name="Fukuda K."/>
            <person name="Nemoto M."/>
            <person name="Inagaki K."/>
            <person name="Tamura T."/>
        </authorList>
    </citation>
    <scope>NUCLEOTIDE SEQUENCE</scope>
    <source>
        <strain evidence="16">FACHB-1375</strain>
    </source>
</reference>
<dbReference type="Gene3D" id="3.30.450.20">
    <property type="entry name" value="PAS domain"/>
    <property type="match status" value="1"/>
</dbReference>
<dbReference type="InterPro" id="IPR003018">
    <property type="entry name" value="GAF"/>
</dbReference>
<dbReference type="Pfam" id="PF13426">
    <property type="entry name" value="PAS_9"/>
    <property type="match status" value="1"/>
</dbReference>
<evidence type="ECO:0000259" key="15">
    <source>
        <dbReference type="PROSITE" id="PS50113"/>
    </source>
</evidence>
<dbReference type="Gene3D" id="1.10.287.130">
    <property type="match status" value="1"/>
</dbReference>
<dbReference type="PRINTS" id="PR00344">
    <property type="entry name" value="BCTRLSENSOR"/>
</dbReference>
<keyword evidence="6" id="KW-0418">Kinase</keyword>
<dbReference type="FunFam" id="3.30.565.10:FF:000010">
    <property type="entry name" value="Sensor histidine kinase RcsC"/>
    <property type="match status" value="1"/>
</dbReference>
<evidence type="ECO:0000259" key="13">
    <source>
        <dbReference type="PROSITE" id="PS50110"/>
    </source>
</evidence>
<dbReference type="RefSeq" id="WP_190468180.1">
    <property type="nucleotide sequence ID" value="NZ_JACJPW010000059.1"/>
</dbReference>
<evidence type="ECO:0000256" key="8">
    <source>
        <dbReference type="ARBA" id="ARBA00074306"/>
    </source>
</evidence>
<organism evidence="16 17">
    <name type="scientific">Aerosakkonema funiforme FACHB-1375</name>
    <dbReference type="NCBI Taxonomy" id="2949571"/>
    <lineage>
        <taxon>Bacteria</taxon>
        <taxon>Bacillati</taxon>
        <taxon>Cyanobacteriota</taxon>
        <taxon>Cyanophyceae</taxon>
        <taxon>Oscillatoriophycideae</taxon>
        <taxon>Aerosakkonematales</taxon>
        <taxon>Aerosakkonemataceae</taxon>
        <taxon>Aerosakkonema</taxon>
    </lineage>
</organism>
<dbReference type="SMART" id="SM00448">
    <property type="entry name" value="REC"/>
    <property type="match status" value="2"/>
</dbReference>
<feature type="domain" description="PAS" evidence="14">
    <location>
        <begin position="547"/>
        <end position="619"/>
    </location>
</feature>
<dbReference type="InterPro" id="IPR005467">
    <property type="entry name" value="His_kinase_dom"/>
</dbReference>
<feature type="coiled-coil region" evidence="10">
    <location>
        <begin position="845"/>
        <end position="882"/>
    </location>
</feature>
<dbReference type="PANTHER" id="PTHR43047">
    <property type="entry name" value="TWO-COMPONENT HISTIDINE PROTEIN KINASE"/>
    <property type="match status" value="1"/>
</dbReference>
<evidence type="ECO:0000256" key="4">
    <source>
        <dbReference type="ARBA" id="ARBA00022553"/>
    </source>
</evidence>
<keyword evidence="5" id="KW-0808">Transferase</keyword>
<dbReference type="CDD" id="cd17546">
    <property type="entry name" value="REC_hyHK_CKI1_RcsC-like"/>
    <property type="match status" value="1"/>
</dbReference>
<feature type="domain" description="PAC" evidence="15">
    <location>
        <begin position="622"/>
        <end position="671"/>
    </location>
</feature>
<dbReference type="Pfam" id="PF01590">
    <property type="entry name" value="GAF"/>
    <property type="match status" value="3"/>
</dbReference>
<dbReference type="PROSITE" id="PS50112">
    <property type="entry name" value="PAS"/>
    <property type="match status" value="1"/>
</dbReference>
<feature type="domain" description="Response regulatory" evidence="13">
    <location>
        <begin position="6"/>
        <end position="125"/>
    </location>
</feature>
<evidence type="ECO:0000256" key="1">
    <source>
        <dbReference type="ARBA" id="ARBA00000085"/>
    </source>
</evidence>
<dbReference type="NCBIfam" id="TIGR00229">
    <property type="entry name" value="sensory_box"/>
    <property type="match status" value="1"/>
</dbReference>
<dbReference type="GO" id="GO:0009927">
    <property type="term" value="F:histidine phosphotransfer kinase activity"/>
    <property type="evidence" value="ECO:0007669"/>
    <property type="project" value="TreeGrafter"/>
</dbReference>
<dbReference type="Pfam" id="PF02518">
    <property type="entry name" value="HATPase_c"/>
    <property type="match status" value="1"/>
</dbReference>
<protein>
    <recommendedName>
        <fullName evidence="8">Circadian input-output histidine kinase CikA</fullName>
        <ecNumber evidence="3">2.7.13.3</ecNumber>
    </recommendedName>
</protein>
<comment type="catalytic activity">
    <reaction evidence="1">
        <text>ATP + protein L-histidine = ADP + protein N-phospho-L-histidine.</text>
        <dbReference type="EC" id="2.7.13.3"/>
    </reaction>
</comment>
<dbReference type="SUPFAM" id="SSF55785">
    <property type="entry name" value="PYP-like sensor domain (PAS domain)"/>
    <property type="match status" value="1"/>
</dbReference>
<evidence type="ECO:0000259" key="12">
    <source>
        <dbReference type="PROSITE" id="PS50109"/>
    </source>
</evidence>
<dbReference type="Gene3D" id="3.30.450.40">
    <property type="match status" value="3"/>
</dbReference>
<dbReference type="InterPro" id="IPR003661">
    <property type="entry name" value="HisK_dim/P_dom"/>
</dbReference>
<dbReference type="EMBL" id="JACJPW010000059">
    <property type="protein sequence ID" value="MBD2183578.1"/>
    <property type="molecule type" value="Genomic_DNA"/>
</dbReference>
<keyword evidence="4 9" id="KW-0597">Phosphoprotein</keyword>
<dbReference type="Gene3D" id="3.40.50.2300">
    <property type="match status" value="2"/>
</dbReference>
<feature type="modified residue" description="4-aspartylphosphate" evidence="9">
    <location>
        <position position="1195"/>
    </location>
</feature>
<dbReference type="PANTHER" id="PTHR43047:SF63">
    <property type="entry name" value="HISTIDINE KINASE"/>
    <property type="match status" value="1"/>
</dbReference>
<dbReference type="Pfam" id="PF00072">
    <property type="entry name" value="Response_reg"/>
    <property type="match status" value="2"/>
</dbReference>
<dbReference type="SUPFAM" id="SSF47384">
    <property type="entry name" value="Homodimeric domain of signal transducing histidine kinase"/>
    <property type="match status" value="1"/>
</dbReference>
<dbReference type="GO" id="GO:0000155">
    <property type="term" value="F:phosphorelay sensor kinase activity"/>
    <property type="evidence" value="ECO:0007669"/>
    <property type="project" value="InterPro"/>
</dbReference>
<reference evidence="16" key="2">
    <citation type="submission" date="2020-08" db="EMBL/GenBank/DDBJ databases">
        <authorList>
            <person name="Chen M."/>
            <person name="Teng W."/>
            <person name="Zhao L."/>
            <person name="Hu C."/>
            <person name="Zhou Y."/>
            <person name="Han B."/>
            <person name="Song L."/>
            <person name="Shu W."/>
        </authorList>
    </citation>
    <scope>NUCLEOTIDE SEQUENCE</scope>
    <source>
        <strain evidence="16">FACHB-1375</strain>
    </source>
</reference>
<dbReference type="FunFam" id="1.10.287.130:FF:000145">
    <property type="entry name" value="Sensory transduction histidine kinase"/>
    <property type="match status" value="1"/>
</dbReference>
<evidence type="ECO:0000256" key="10">
    <source>
        <dbReference type="SAM" id="Coils"/>
    </source>
</evidence>
<keyword evidence="10" id="KW-0175">Coiled coil</keyword>
<evidence type="ECO:0000256" key="2">
    <source>
        <dbReference type="ARBA" id="ARBA00006402"/>
    </source>
</evidence>
<dbReference type="SMART" id="SM00388">
    <property type="entry name" value="HisKA"/>
    <property type="match status" value="1"/>
</dbReference>
<dbReference type="CDD" id="cd00082">
    <property type="entry name" value="HisKA"/>
    <property type="match status" value="1"/>
</dbReference>
<dbReference type="InterPro" id="IPR011006">
    <property type="entry name" value="CheY-like_superfamily"/>
</dbReference>
<dbReference type="InterPro" id="IPR001789">
    <property type="entry name" value="Sig_transdc_resp-reg_receiver"/>
</dbReference>
<dbReference type="GO" id="GO:0005886">
    <property type="term" value="C:plasma membrane"/>
    <property type="evidence" value="ECO:0007669"/>
    <property type="project" value="TreeGrafter"/>
</dbReference>
<feature type="domain" description="Phytochrome chromophore attachment site" evidence="11">
    <location>
        <begin position="157"/>
        <end position="311"/>
    </location>
</feature>
<evidence type="ECO:0000256" key="3">
    <source>
        <dbReference type="ARBA" id="ARBA00012438"/>
    </source>
</evidence>
<feature type="domain" description="Response regulatory" evidence="13">
    <location>
        <begin position="1146"/>
        <end position="1260"/>
    </location>
</feature>
<feature type="coiled-coil region" evidence="10">
    <location>
        <begin position="332"/>
        <end position="388"/>
    </location>
</feature>
<evidence type="ECO:0000256" key="9">
    <source>
        <dbReference type="PROSITE-ProRule" id="PRU00169"/>
    </source>
</evidence>
<dbReference type="InterPro" id="IPR000014">
    <property type="entry name" value="PAS"/>
</dbReference>
<dbReference type="SMART" id="SM00387">
    <property type="entry name" value="HATPase_c"/>
    <property type="match status" value="1"/>
</dbReference>
<evidence type="ECO:0000256" key="7">
    <source>
        <dbReference type="ARBA" id="ARBA00023012"/>
    </source>
</evidence>
<accession>A0A926ZHR4</accession>
<evidence type="ECO:0000259" key="11">
    <source>
        <dbReference type="PROSITE" id="PS50046"/>
    </source>
</evidence>
<comment type="similarity">
    <text evidence="2">In the N-terminal section; belongs to the phytochrome family.</text>
</comment>
<dbReference type="PROSITE" id="PS50109">
    <property type="entry name" value="HIS_KIN"/>
    <property type="match status" value="1"/>
</dbReference>
<dbReference type="SUPFAM" id="SSF55781">
    <property type="entry name" value="GAF domain-like"/>
    <property type="match status" value="3"/>
</dbReference>
<dbReference type="SUPFAM" id="SSF52172">
    <property type="entry name" value="CheY-like"/>
    <property type="match status" value="2"/>
</dbReference>
<evidence type="ECO:0000256" key="5">
    <source>
        <dbReference type="ARBA" id="ARBA00022679"/>
    </source>
</evidence>
<keyword evidence="7" id="KW-0902">Two-component regulatory system</keyword>
<dbReference type="PROSITE" id="PS50113">
    <property type="entry name" value="PAC"/>
    <property type="match status" value="1"/>
</dbReference>
<name>A0A926ZHR4_9CYAN</name>
<dbReference type="InterPro" id="IPR029016">
    <property type="entry name" value="GAF-like_dom_sf"/>
</dbReference>
<keyword evidence="17" id="KW-1185">Reference proteome</keyword>
<dbReference type="Pfam" id="PF00512">
    <property type="entry name" value="HisKA"/>
    <property type="match status" value="1"/>
</dbReference>
<dbReference type="InterPro" id="IPR035965">
    <property type="entry name" value="PAS-like_dom_sf"/>
</dbReference>
<dbReference type="EC" id="2.7.13.3" evidence="3"/>
<dbReference type="SMART" id="SM00065">
    <property type="entry name" value="GAF"/>
    <property type="match status" value="3"/>
</dbReference>
<dbReference type="CDD" id="cd00130">
    <property type="entry name" value="PAS"/>
    <property type="match status" value="1"/>
</dbReference>
<proteinExistence type="inferred from homology"/>
<dbReference type="Proteomes" id="UP000641646">
    <property type="component" value="Unassembled WGS sequence"/>
</dbReference>
<dbReference type="InterPro" id="IPR004358">
    <property type="entry name" value="Sig_transdc_His_kin-like_C"/>
</dbReference>
<dbReference type="InterPro" id="IPR000700">
    <property type="entry name" value="PAS-assoc_C"/>
</dbReference>
<dbReference type="InterPro" id="IPR016132">
    <property type="entry name" value="Phyto_chromo_attachment"/>
</dbReference>